<keyword evidence="3" id="KW-1185">Reference proteome</keyword>
<reference evidence="2" key="1">
    <citation type="journal article" date="2020" name="Stud. Mycol.">
        <title>101 Dothideomycetes genomes: a test case for predicting lifestyles and emergence of pathogens.</title>
        <authorList>
            <person name="Haridas S."/>
            <person name="Albert R."/>
            <person name="Binder M."/>
            <person name="Bloem J."/>
            <person name="Labutti K."/>
            <person name="Salamov A."/>
            <person name="Andreopoulos B."/>
            <person name="Baker S."/>
            <person name="Barry K."/>
            <person name="Bills G."/>
            <person name="Bluhm B."/>
            <person name="Cannon C."/>
            <person name="Castanera R."/>
            <person name="Culley D."/>
            <person name="Daum C."/>
            <person name="Ezra D."/>
            <person name="Gonzalez J."/>
            <person name="Henrissat B."/>
            <person name="Kuo A."/>
            <person name="Liang C."/>
            <person name="Lipzen A."/>
            <person name="Lutzoni F."/>
            <person name="Magnuson J."/>
            <person name="Mondo S."/>
            <person name="Nolan M."/>
            <person name="Ohm R."/>
            <person name="Pangilinan J."/>
            <person name="Park H.-J."/>
            <person name="Ramirez L."/>
            <person name="Alfaro M."/>
            <person name="Sun H."/>
            <person name="Tritt A."/>
            <person name="Yoshinaga Y."/>
            <person name="Zwiers L.-H."/>
            <person name="Turgeon B."/>
            <person name="Goodwin S."/>
            <person name="Spatafora J."/>
            <person name="Crous P."/>
            <person name="Grigoriev I."/>
        </authorList>
    </citation>
    <scope>NUCLEOTIDE SEQUENCE</scope>
    <source>
        <strain evidence="2">CBS 125425</strain>
    </source>
</reference>
<dbReference type="AlphaFoldDB" id="A0A9P4R3I4"/>
<feature type="compositionally biased region" description="Polar residues" evidence="1">
    <location>
        <begin position="74"/>
        <end position="93"/>
    </location>
</feature>
<sequence length="562" mass="61876">MSSPNEPKSNKKRAGRKRLPPLPPGPALQFVVASHPDEFRQDNTMRNIRSHVMYKHRGDQRGTSPRERSKSGERSTGPTPLTRTPSPMTTTSDGIVEDNNFLAPPRRRSTVWDGQFIQMMSQSAQGGPTRDLAARIISATTAEPARSAPPTFDQGTEYPFPTGSATGDESLQDLKNLYIESEDPYHRPWMEFVCCTRMSFLSHVSASCVYQDVNEGYLEDTALTVYAKTKVLRMIKDSLQGYNPQTDDFTIISILYLLISEIGGFDDDVFDVHQEGLVRIIQQRGGINHLGQGGNIATFLILVILSFTILRGHLEPAMLHGYIPSRRQTPVLEQPVPLSPLYAPDGDLSGLYVFCSNNTYDIICDMHQLTRAFIGRWSYIGDAFPPTSGADVASYDSIMQQIYTRLLLLPSAADDHSPDWIYESVRLAALIYCRSIVHGLPFSDSASVIPAGSSGSDPSGSTRVSALHDAVERTDKAGLWGTMCGVFLWVCLVGGAASWPSSHSIFGHQDEMQSSPAWVRKCFALSAVKSSLLHGFDHAGSVVESQRTMLQVQALINLKASQ</sequence>
<evidence type="ECO:0000313" key="2">
    <source>
        <dbReference type="EMBL" id="KAF2737435.1"/>
    </source>
</evidence>
<dbReference type="PANTHER" id="PTHR37540">
    <property type="entry name" value="TRANSCRIPTION FACTOR (ACR-2), PUTATIVE-RELATED-RELATED"/>
    <property type="match status" value="1"/>
</dbReference>
<gene>
    <name evidence="2" type="ORF">EJ04DRAFT_533033</name>
</gene>
<protein>
    <submittedName>
        <fullName evidence="2">Uncharacterized protein</fullName>
    </submittedName>
</protein>
<feature type="compositionally biased region" description="Basic residues" evidence="1">
    <location>
        <begin position="10"/>
        <end position="19"/>
    </location>
</feature>
<dbReference type="InterPro" id="IPR021858">
    <property type="entry name" value="Fun_TF"/>
</dbReference>
<organism evidence="2 3">
    <name type="scientific">Polyplosphaeria fusca</name>
    <dbReference type="NCBI Taxonomy" id="682080"/>
    <lineage>
        <taxon>Eukaryota</taxon>
        <taxon>Fungi</taxon>
        <taxon>Dikarya</taxon>
        <taxon>Ascomycota</taxon>
        <taxon>Pezizomycotina</taxon>
        <taxon>Dothideomycetes</taxon>
        <taxon>Pleosporomycetidae</taxon>
        <taxon>Pleosporales</taxon>
        <taxon>Tetraplosphaeriaceae</taxon>
        <taxon>Polyplosphaeria</taxon>
    </lineage>
</organism>
<feature type="region of interest" description="Disordered" evidence="1">
    <location>
        <begin position="1"/>
        <end position="101"/>
    </location>
</feature>
<evidence type="ECO:0000313" key="3">
    <source>
        <dbReference type="Proteomes" id="UP000799444"/>
    </source>
</evidence>
<dbReference type="PANTHER" id="PTHR37540:SF5">
    <property type="entry name" value="TRANSCRIPTION FACTOR DOMAIN-CONTAINING PROTEIN"/>
    <property type="match status" value="1"/>
</dbReference>
<dbReference type="Pfam" id="PF11951">
    <property type="entry name" value="Fungal_trans_2"/>
    <property type="match status" value="1"/>
</dbReference>
<evidence type="ECO:0000256" key="1">
    <source>
        <dbReference type="SAM" id="MobiDB-lite"/>
    </source>
</evidence>
<name>A0A9P4R3I4_9PLEO</name>
<proteinExistence type="predicted"/>
<dbReference type="Proteomes" id="UP000799444">
    <property type="component" value="Unassembled WGS sequence"/>
</dbReference>
<feature type="compositionally biased region" description="Basic and acidic residues" evidence="1">
    <location>
        <begin position="56"/>
        <end position="73"/>
    </location>
</feature>
<dbReference type="EMBL" id="ML996116">
    <property type="protein sequence ID" value="KAF2737435.1"/>
    <property type="molecule type" value="Genomic_DNA"/>
</dbReference>
<comment type="caution">
    <text evidence="2">The sequence shown here is derived from an EMBL/GenBank/DDBJ whole genome shotgun (WGS) entry which is preliminary data.</text>
</comment>
<dbReference type="OrthoDB" id="415825at2759"/>
<accession>A0A9P4R3I4</accession>